<evidence type="ECO:0000256" key="3">
    <source>
        <dbReference type="ARBA" id="ARBA00008184"/>
    </source>
</evidence>
<dbReference type="GO" id="GO:0004844">
    <property type="term" value="F:uracil DNA N-glycosylase activity"/>
    <property type="evidence" value="ECO:0007669"/>
    <property type="project" value="UniProtKB-UniRule"/>
</dbReference>
<dbReference type="CDD" id="cd10027">
    <property type="entry name" value="UDG-F1-like"/>
    <property type="match status" value="1"/>
</dbReference>
<comment type="similarity">
    <text evidence="3 9 11">Belongs to the uracil-DNA glycosylase (UDG) superfamily. UNG family.</text>
</comment>
<dbReference type="NCBIfam" id="NF003588">
    <property type="entry name" value="PRK05254.1-1"/>
    <property type="match status" value="1"/>
</dbReference>
<dbReference type="PROSITE" id="PS00130">
    <property type="entry name" value="U_DNA_GLYCOSYLASE"/>
    <property type="match status" value="1"/>
</dbReference>
<evidence type="ECO:0000313" key="13">
    <source>
        <dbReference type="EMBL" id="EHQ87400.1"/>
    </source>
</evidence>
<evidence type="ECO:0000256" key="11">
    <source>
        <dbReference type="RuleBase" id="RU003780"/>
    </source>
</evidence>
<dbReference type="NCBIfam" id="NF003589">
    <property type="entry name" value="PRK05254.1-2"/>
    <property type="match status" value="1"/>
</dbReference>
<keyword evidence="6 9" id="KW-0227">DNA damage</keyword>
<evidence type="ECO:0000256" key="6">
    <source>
        <dbReference type="ARBA" id="ARBA00022763"/>
    </source>
</evidence>
<dbReference type="GO" id="GO:0097510">
    <property type="term" value="P:base-excision repair, AP site formation via deaminated base removal"/>
    <property type="evidence" value="ECO:0007669"/>
    <property type="project" value="TreeGrafter"/>
</dbReference>
<evidence type="ECO:0000313" key="14">
    <source>
        <dbReference type="Proteomes" id="UP000005104"/>
    </source>
</evidence>
<evidence type="ECO:0000259" key="12">
    <source>
        <dbReference type="SMART" id="SM00986"/>
    </source>
</evidence>
<comment type="catalytic activity">
    <reaction evidence="1 9 11">
        <text>Hydrolyzes single-stranded DNA or mismatched double-stranded DNA and polynucleotides, releasing free uracil.</text>
        <dbReference type="EC" id="3.2.2.27"/>
    </reaction>
</comment>
<dbReference type="AlphaFoldDB" id="H5Y162"/>
<dbReference type="SMART" id="SM00987">
    <property type="entry name" value="UreE_C"/>
    <property type="match status" value="1"/>
</dbReference>
<sequence>MVTNQSVTRKGIEAMAVQADWKRLLDDEIKKDYYLQLLAWVKNEYRHKQIFPKKEDVFNALVFTSYENTKAVILGQDPYPNVGQGMGLSFSVNIGVPFPKSLQNIFKELQSDLGCKIPKHGSLRKWAEQGVLLLNTSLTVEAGKPNSHQNKGWEIFTDRIISLVNDKSDPVVFILWGNNARSKKRLITNPHHLIIESAHPSPLSASRGFFGSKPFSRANNFLISNNRVPIDWQIE</sequence>
<dbReference type="HAMAP" id="MF_00148">
    <property type="entry name" value="UDG"/>
    <property type="match status" value="1"/>
</dbReference>
<evidence type="ECO:0000256" key="4">
    <source>
        <dbReference type="ARBA" id="ARBA00012030"/>
    </source>
</evidence>
<evidence type="ECO:0000256" key="10">
    <source>
        <dbReference type="PROSITE-ProRule" id="PRU10072"/>
    </source>
</evidence>
<dbReference type="HOGENOM" id="CLU_032162_3_1_9"/>
<dbReference type="STRING" id="768710.DesyoDRAFT_0203"/>
<organism evidence="13 14">
    <name type="scientific">Desulfosporosinus youngiae DSM 17734</name>
    <dbReference type="NCBI Taxonomy" id="768710"/>
    <lineage>
        <taxon>Bacteria</taxon>
        <taxon>Bacillati</taxon>
        <taxon>Bacillota</taxon>
        <taxon>Clostridia</taxon>
        <taxon>Eubacteriales</taxon>
        <taxon>Desulfitobacteriaceae</taxon>
        <taxon>Desulfosporosinus</taxon>
    </lineage>
</organism>
<accession>H5Y162</accession>
<keyword evidence="8 9" id="KW-0234">DNA repair</keyword>
<dbReference type="Gene3D" id="3.40.470.10">
    <property type="entry name" value="Uracil-DNA glycosylase-like domain"/>
    <property type="match status" value="1"/>
</dbReference>
<evidence type="ECO:0000256" key="8">
    <source>
        <dbReference type="ARBA" id="ARBA00023204"/>
    </source>
</evidence>
<comment type="function">
    <text evidence="2 9 11">Excises uracil residues from the DNA which can arise as a result of misincorporation of dUMP residues by DNA polymerase or due to deamination of cytosine.</text>
</comment>
<evidence type="ECO:0000256" key="9">
    <source>
        <dbReference type="HAMAP-Rule" id="MF_00148"/>
    </source>
</evidence>
<evidence type="ECO:0000256" key="2">
    <source>
        <dbReference type="ARBA" id="ARBA00002631"/>
    </source>
</evidence>
<dbReference type="SUPFAM" id="SSF52141">
    <property type="entry name" value="Uracil-DNA glycosylase-like"/>
    <property type="match status" value="1"/>
</dbReference>
<dbReference type="GO" id="GO:0005737">
    <property type="term" value="C:cytoplasm"/>
    <property type="evidence" value="ECO:0007669"/>
    <property type="project" value="UniProtKB-SubCell"/>
</dbReference>
<dbReference type="InterPro" id="IPR018085">
    <property type="entry name" value="Ura-DNA_Glyclase_AS"/>
</dbReference>
<comment type="subcellular location">
    <subcellularLocation>
        <location evidence="9">Cytoplasm</location>
    </subcellularLocation>
</comment>
<dbReference type="NCBIfam" id="NF003592">
    <property type="entry name" value="PRK05254.1-5"/>
    <property type="match status" value="1"/>
</dbReference>
<keyword evidence="9" id="KW-0963">Cytoplasm</keyword>
<keyword evidence="14" id="KW-1185">Reference proteome</keyword>
<protein>
    <recommendedName>
        <fullName evidence="5 9">Uracil-DNA glycosylase</fullName>
        <shortName evidence="9">UDG</shortName>
        <ecNumber evidence="4 9">3.2.2.27</ecNumber>
    </recommendedName>
</protein>
<dbReference type="NCBIfam" id="NF003591">
    <property type="entry name" value="PRK05254.1-4"/>
    <property type="match status" value="1"/>
</dbReference>
<dbReference type="Proteomes" id="UP000005104">
    <property type="component" value="Chromosome"/>
</dbReference>
<feature type="domain" description="Uracil-DNA glycosylase-like" evidence="12">
    <location>
        <begin position="62"/>
        <end position="222"/>
    </location>
</feature>
<dbReference type="EC" id="3.2.2.27" evidence="4 9"/>
<feature type="active site" description="Proton acceptor" evidence="9 10">
    <location>
        <position position="77"/>
    </location>
</feature>
<dbReference type="eggNOG" id="COG0692">
    <property type="taxonomic scope" value="Bacteria"/>
</dbReference>
<reference evidence="13 14" key="1">
    <citation type="submission" date="2011-11" db="EMBL/GenBank/DDBJ databases">
        <title>The Noncontiguous Finished genome of Desulfosporosinus youngiae DSM 17734.</title>
        <authorList>
            <consortium name="US DOE Joint Genome Institute (JGI-PGF)"/>
            <person name="Lucas S."/>
            <person name="Han J."/>
            <person name="Lapidus A."/>
            <person name="Cheng J.-F."/>
            <person name="Goodwin L."/>
            <person name="Pitluck S."/>
            <person name="Peters L."/>
            <person name="Ovchinnikova G."/>
            <person name="Lu M."/>
            <person name="Land M.L."/>
            <person name="Hauser L."/>
            <person name="Pester M."/>
            <person name="Spring S."/>
            <person name="Ollivier B."/>
            <person name="Rattei T."/>
            <person name="Klenk H.-P."/>
            <person name="Wagner M."/>
            <person name="Loy A."/>
            <person name="Woyke T.J."/>
        </authorList>
    </citation>
    <scope>NUCLEOTIDE SEQUENCE [LARGE SCALE GENOMIC DNA]</scope>
    <source>
        <strain evidence="13 14">DSM 17734</strain>
    </source>
</reference>
<evidence type="ECO:0000256" key="1">
    <source>
        <dbReference type="ARBA" id="ARBA00001400"/>
    </source>
</evidence>
<dbReference type="NCBIfam" id="TIGR00628">
    <property type="entry name" value="ung"/>
    <property type="match status" value="1"/>
</dbReference>
<dbReference type="EMBL" id="CM001441">
    <property type="protein sequence ID" value="EHQ87400.1"/>
    <property type="molecule type" value="Genomic_DNA"/>
</dbReference>
<dbReference type="FunFam" id="3.40.470.10:FF:000001">
    <property type="entry name" value="Uracil-DNA glycosylase"/>
    <property type="match status" value="1"/>
</dbReference>
<dbReference type="InterPro" id="IPR005122">
    <property type="entry name" value="Uracil-DNA_glycosylase-like"/>
</dbReference>
<dbReference type="InterPro" id="IPR036895">
    <property type="entry name" value="Uracil-DNA_glycosylase-like_sf"/>
</dbReference>
<dbReference type="Pfam" id="PF03167">
    <property type="entry name" value="UDG"/>
    <property type="match status" value="1"/>
</dbReference>
<evidence type="ECO:0000256" key="7">
    <source>
        <dbReference type="ARBA" id="ARBA00022801"/>
    </source>
</evidence>
<dbReference type="SMART" id="SM00986">
    <property type="entry name" value="UDG"/>
    <property type="match status" value="1"/>
</dbReference>
<gene>
    <name evidence="9" type="primary">ung</name>
    <name evidence="13" type="ORF">DesyoDRAFT_0203</name>
</gene>
<dbReference type="PANTHER" id="PTHR11264:SF0">
    <property type="entry name" value="URACIL-DNA GLYCOSYLASE"/>
    <property type="match status" value="1"/>
</dbReference>
<evidence type="ECO:0000256" key="5">
    <source>
        <dbReference type="ARBA" id="ARBA00018429"/>
    </source>
</evidence>
<dbReference type="PANTHER" id="PTHR11264">
    <property type="entry name" value="URACIL-DNA GLYCOSYLASE"/>
    <property type="match status" value="1"/>
</dbReference>
<name>H5Y162_9FIRM</name>
<dbReference type="InterPro" id="IPR002043">
    <property type="entry name" value="UDG_fam1"/>
</dbReference>
<keyword evidence="7 9" id="KW-0378">Hydrolase</keyword>
<proteinExistence type="inferred from homology"/>